<feature type="compositionally biased region" description="Polar residues" evidence="1">
    <location>
        <begin position="27"/>
        <end position="41"/>
    </location>
</feature>
<sequence>MAENGELSEQGSFRSRGWGDEGDEGEITNNHSQFPIPNSQFPIPHSQFPIPSNRRSDRGSVISDRPQLTPSHRNQL</sequence>
<reference evidence="2 3" key="1">
    <citation type="journal article" date="2021" name="Int. J. Syst. Evol. Microbiol.">
        <title>Amazonocrinis nigriterrae gen. nov., sp. nov., Atlanticothrix silvestris gen. nov., sp. nov. and Dendronalium phyllosphericum gen. nov., sp. nov., nostocacean cyanobacteria from Brazilian environments.</title>
        <authorList>
            <person name="Alvarenga D.O."/>
            <person name="Andreote A.P.D."/>
            <person name="Branco L.H.Z."/>
            <person name="Delbaje E."/>
            <person name="Cruz R.B."/>
            <person name="Varani A.M."/>
            <person name="Fiore M.F."/>
        </authorList>
    </citation>
    <scope>NUCLEOTIDE SEQUENCE [LARGE SCALE GENOMIC DNA]</scope>
    <source>
        <strain evidence="2 3">CENA67</strain>
    </source>
</reference>
<evidence type="ECO:0000313" key="3">
    <source>
        <dbReference type="Proteomes" id="UP000632766"/>
    </source>
</evidence>
<dbReference type="AlphaFoldDB" id="A0A8J7LBP5"/>
<feature type="region of interest" description="Disordered" evidence="1">
    <location>
        <begin position="1"/>
        <end position="76"/>
    </location>
</feature>
<dbReference type="Proteomes" id="UP000632766">
    <property type="component" value="Unassembled WGS sequence"/>
</dbReference>
<keyword evidence="3" id="KW-1185">Reference proteome</keyword>
<proteinExistence type="predicted"/>
<feature type="compositionally biased region" description="Polar residues" evidence="1">
    <location>
        <begin position="66"/>
        <end position="76"/>
    </location>
</feature>
<dbReference type="RefSeq" id="WP_214662863.1">
    <property type="nucleotide sequence ID" value="NZ_JAECZC010000108.1"/>
</dbReference>
<comment type="caution">
    <text evidence="2">The sequence shown here is derived from an EMBL/GenBank/DDBJ whole genome shotgun (WGS) entry which is preliminary data.</text>
</comment>
<name>A0A8J7LBP5_9NOST</name>
<evidence type="ECO:0000313" key="2">
    <source>
        <dbReference type="EMBL" id="MBH8566978.1"/>
    </source>
</evidence>
<protein>
    <submittedName>
        <fullName evidence="2">Uncharacterized protein</fullName>
    </submittedName>
</protein>
<accession>A0A8J7LBP5</accession>
<dbReference type="EMBL" id="JAECZC010000108">
    <property type="protein sequence ID" value="MBH8566978.1"/>
    <property type="molecule type" value="Genomic_DNA"/>
</dbReference>
<evidence type="ECO:0000256" key="1">
    <source>
        <dbReference type="SAM" id="MobiDB-lite"/>
    </source>
</evidence>
<gene>
    <name evidence="2" type="ORF">I8748_33350</name>
</gene>
<organism evidence="2 3">
    <name type="scientific">Amazonocrinis nigriterrae CENA67</name>
    <dbReference type="NCBI Taxonomy" id="2794033"/>
    <lineage>
        <taxon>Bacteria</taxon>
        <taxon>Bacillati</taxon>
        <taxon>Cyanobacteriota</taxon>
        <taxon>Cyanophyceae</taxon>
        <taxon>Nostocales</taxon>
        <taxon>Nostocaceae</taxon>
        <taxon>Amazonocrinis</taxon>
        <taxon>Amazonocrinis nigriterrae</taxon>
    </lineage>
</organism>